<proteinExistence type="inferred from homology"/>
<sequence length="235" mass="25746">METKMKMIIMNICFLFSLLSFCSHTHAAIFEIRNNCDFTVWAAAVPGGGQQLNQTDVWTLEVKPDVTNARIWARTNCNFDASGRGRCETGDCGGLLHCQAYGTPPTTLAEYISYQFDILNLDIGDISLTDGFNVPIEFSPTSSECTGGNISCKADINRQCPKELKAPGGCNNPCTVFGGDRYCCTARDSSCGSTGYSRFFKNMCPYAYSYPKDIAPVVFTCPGGTNYNYTVIFCP</sequence>
<dbReference type="SMART" id="SM00205">
    <property type="entry name" value="THN"/>
    <property type="match status" value="1"/>
</dbReference>
<feature type="disulfide bond" evidence="3">
    <location>
        <begin position="184"/>
        <end position="191"/>
    </location>
</feature>
<protein>
    <submittedName>
        <fullName evidence="6">Protein P21-like</fullName>
    </submittedName>
</protein>
<dbReference type="PRINTS" id="PR00347">
    <property type="entry name" value="THAUMATIN"/>
</dbReference>
<evidence type="ECO:0000256" key="1">
    <source>
        <dbReference type="ARBA" id="ARBA00010607"/>
    </source>
</evidence>
<reference evidence="6" key="1">
    <citation type="submission" date="2025-08" db="UniProtKB">
        <authorList>
            <consortium name="RefSeq"/>
        </authorList>
    </citation>
    <scope>IDENTIFICATION</scope>
    <source>
        <tissue evidence="6">Young leaves</tissue>
    </source>
</reference>
<dbReference type="GeneID" id="111430357"/>
<organism evidence="5 6">
    <name type="scientific">Cucurbita moschata</name>
    <name type="common">Winter crookneck squash</name>
    <name type="synonym">Cucurbita pepo var. moschata</name>
    <dbReference type="NCBI Taxonomy" id="3662"/>
    <lineage>
        <taxon>Eukaryota</taxon>
        <taxon>Viridiplantae</taxon>
        <taxon>Streptophyta</taxon>
        <taxon>Embryophyta</taxon>
        <taxon>Tracheophyta</taxon>
        <taxon>Spermatophyta</taxon>
        <taxon>Magnoliopsida</taxon>
        <taxon>eudicotyledons</taxon>
        <taxon>Gunneridae</taxon>
        <taxon>Pentapetalae</taxon>
        <taxon>rosids</taxon>
        <taxon>fabids</taxon>
        <taxon>Cucurbitales</taxon>
        <taxon>Cucurbitaceae</taxon>
        <taxon>Cucurbiteae</taxon>
        <taxon>Cucurbita</taxon>
    </lineage>
</organism>
<dbReference type="Pfam" id="PF00314">
    <property type="entry name" value="Thaumatin"/>
    <property type="match status" value="1"/>
</dbReference>
<evidence type="ECO:0000256" key="4">
    <source>
        <dbReference type="SAM" id="SignalP"/>
    </source>
</evidence>
<gene>
    <name evidence="6" type="primary">LOC111430357</name>
</gene>
<dbReference type="Proteomes" id="UP000504609">
    <property type="component" value="Unplaced"/>
</dbReference>
<keyword evidence="5" id="KW-1185">Reference proteome</keyword>
<feature type="disulfide bond" evidence="3">
    <location>
        <begin position="92"/>
        <end position="98"/>
    </location>
</feature>
<keyword evidence="2 3" id="KW-1015">Disulfide bond</keyword>
<feature type="disulfide bond" evidence="3">
    <location>
        <begin position="77"/>
        <end position="87"/>
    </location>
</feature>
<dbReference type="PANTHER" id="PTHR31048">
    <property type="entry name" value="OS03G0233200 PROTEIN"/>
    <property type="match status" value="1"/>
</dbReference>
<feature type="signal peptide" evidence="4">
    <location>
        <begin position="1"/>
        <end position="27"/>
    </location>
</feature>
<dbReference type="PIRSF" id="PIRSF002703">
    <property type="entry name" value="Thaumatin"/>
    <property type="match status" value="1"/>
</dbReference>
<dbReference type="PROSITE" id="PS51367">
    <property type="entry name" value="THAUMATIN_2"/>
    <property type="match status" value="1"/>
</dbReference>
<evidence type="ECO:0000256" key="2">
    <source>
        <dbReference type="ARBA" id="ARBA00023157"/>
    </source>
</evidence>
<dbReference type="SUPFAM" id="SSF49870">
    <property type="entry name" value="Osmotin, thaumatin-like protein"/>
    <property type="match status" value="1"/>
</dbReference>
<dbReference type="InterPro" id="IPR001938">
    <property type="entry name" value="Thaumatin"/>
</dbReference>
<evidence type="ECO:0000313" key="5">
    <source>
        <dbReference type="Proteomes" id="UP000504609"/>
    </source>
</evidence>
<feature type="disulfide bond" evidence="3">
    <location>
        <begin position="36"/>
        <end position="234"/>
    </location>
</feature>
<keyword evidence="4" id="KW-0732">Signal</keyword>
<feature type="disulfide bond" evidence="3">
    <location>
        <begin position="174"/>
        <end position="183"/>
    </location>
</feature>
<dbReference type="Gene3D" id="2.60.110.10">
    <property type="entry name" value="Thaumatin"/>
    <property type="match status" value="1"/>
</dbReference>
<feature type="disulfide bond" evidence="3">
    <location>
        <begin position="160"/>
        <end position="170"/>
    </location>
</feature>
<evidence type="ECO:0000256" key="3">
    <source>
        <dbReference type="PIRSR" id="PIRSR002703-1"/>
    </source>
</evidence>
<evidence type="ECO:0000313" key="6">
    <source>
        <dbReference type="RefSeq" id="XP_022922344.1"/>
    </source>
</evidence>
<dbReference type="KEGG" id="cmos:111430357"/>
<dbReference type="AlphaFoldDB" id="A0A6J1E344"/>
<dbReference type="FunFam" id="2.60.110.10:FF:000003">
    <property type="entry name" value="Thaumatin I"/>
    <property type="match status" value="1"/>
</dbReference>
<feature type="chain" id="PRO_5026871109" evidence="4">
    <location>
        <begin position="28"/>
        <end position="235"/>
    </location>
</feature>
<name>A0A6J1E344_CUCMO</name>
<dbReference type="PROSITE" id="PS00316">
    <property type="entry name" value="THAUMATIN_1"/>
    <property type="match status" value="1"/>
</dbReference>
<dbReference type="InterPro" id="IPR017949">
    <property type="entry name" value="Thaumatin_CS"/>
</dbReference>
<feature type="disulfide bond" evidence="3">
    <location>
        <begin position="152"/>
        <end position="204"/>
    </location>
</feature>
<dbReference type="RefSeq" id="XP_022922344.1">
    <property type="nucleotide sequence ID" value="XM_023066576.1"/>
</dbReference>
<accession>A0A6J1E344</accession>
<comment type="similarity">
    <text evidence="1">Belongs to the thaumatin family.</text>
</comment>
<dbReference type="InterPro" id="IPR037176">
    <property type="entry name" value="Osmotin/thaumatin-like_sf"/>
</dbReference>